<evidence type="ECO:0000256" key="1">
    <source>
        <dbReference type="ARBA" id="ARBA00001713"/>
    </source>
</evidence>
<dbReference type="GO" id="GO:0004751">
    <property type="term" value="F:ribose-5-phosphate isomerase activity"/>
    <property type="evidence" value="ECO:0007669"/>
    <property type="project" value="UniProtKB-EC"/>
</dbReference>
<evidence type="ECO:0000256" key="2">
    <source>
        <dbReference type="ARBA" id="ARBA00004988"/>
    </source>
</evidence>
<dbReference type="PANTHER" id="PTHR43748:SF2">
    <property type="entry name" value="RIBOSE-5-PHOSPHATE ISOMERASE 2-RELATED"/>
    <property type="match status" value="1"/>
</dbReference>
<dbReference type="SUPFAM" id="SSF100950">
    <property type="entry name" value="NagB/RpiA/CoA transferase-like"/>
    <property type="match status" value="1"/>
</dbReference>
<keyword evidence="7" id="KW-1185">Reference proteome</keyword>
<evidence type="ECO:0000313" key="6">
    <source>
        <dbReference type="EMBL" id="KAK1619204.1"/>
    </source>
</evidence>
<dbReference type="GO" id="GO:0009052">
    <property type="term" value="P:pentose-phosphate shunt, non-oxidative branch"/>
    <property type="evidence" value="ECO:0007669"/>
    <property type="project" value="InterPro"/>
</dbReference>
<dbReference type="EC" id="5.3.1.6" evidence="4"/>
<proteinExistence type="inferred from homology"/>
<comment type="similarity">
    <text evidence="3">Belongs to the ribose 5-phosphate isomerase family.</text>
</comment>
<dbReference type="InterPro" id="IPR004788">
    <property type="entry name" value="Ribose5P_isomerase_type_A"/>
</dbReference>
<protein>
    <recommendedName>
        <fullName evidence="4">ribose-5-phosphate isomerase</fullName>
        <ecNumber evidence="4">5.3.1.6</ecNumber>
    </recommendedName>
</protein>
<gene>
    <name evidence="6" type="ORF">QYE76_024721</name>
</gene>
<dbReference type="PANTHER" id="PTHR43748">
    <property type="entry name" value="RIBOSE-5-PHOSPHATE ISOMERASE 3, CHLOROPLASTIC-RELATED"/>
    <property type="match status" value="1"/>
</dbReference>
<evidence type="ECO:0000256" key="3">
    <source>
        <dbReference type="ARBA" id="ARBA00008088"/>
    </source>
</evidence>
<dbReference type="EMBL" id="JAUUTY010000006">
    <property type="protein sequence ID" value="KAK1619204.1"/>
    <property type="molecule type" value="Genomic_DNA"/>
</dbReference>
<keyword evidence="5" id="KW-0413">Isomerase</keyword>
<dbReference type="InterPro" id="IPR037171">
    <property type="entry name" value="NagB/RpiA_transferase-like"/>
</dbReference>
<comment type="pathway">
    <text evidence="2">Carbohydrate degradation; pentose phosphate pathway; D-ribose 5-phosphate from D-ribulose 5-phosphate (non-oxidative stage): step 1/1.</text>
</comment>
<dbReference type="InterPro" id="IPR050262">
    <property type="entry name" value="Ribose-5P_isomerase"/>
</dbReference>
<comment type="caution">
    <text evidence="6">The sequence shown here is derived from an EMBL/GenBank/DDBJ whole genome shotgun (WGS) entry which is preliminary data.</text>
</comment>
<dbReference type="AlphaFoldDB" id="A0AAD8VTX1"/>
<reference evidence="6" key="1">
    <citation type="submission" date="2023-07" db="EMBL/GenBank/DDBJ databases">
        <title>A chromosome-level genome assembly of Lolium multiflorum.</title>
        <authorList>
            <person name="Chen Y."/>
            <person name="Copetti D."/>
            <person name="Kolliker R."/>
            <person name="Studer B."/>
        </authorList>
    </citation>
    <scope>NUCLEOTIDE SEQUENCE</scope>
    <source>
        <strain evidence="6">02402/16</strain>
        <tissue evidence="6">Leaf</tissue>
    </source>
</reference>
<name>A0AAD8VTX1_LOLMU</name>
<sequence length="221" mass="23793">MKRFIVELGVVPSALDPLVIYCDNMGVIANAQEPRISLTIDGGFQLDLPRRLPAPPGTASTAAHALGRLADLLRTAALRLVAGKTEAHAARDAFPMLALAVAAEVYLYIDGADEVDPDLNLVKGRASSLLREKMIDGAGGRFVFTVNESELVPRLSCTGVVHVEFVPFLLSKLRRVQVQLVESSCWSTFIVCTGYGNVEYPKGYAHVSPRVSGRSEASGRD</sequence>
<evidence type="ECO:0000256" key="5">
    <source>
        <dbReference type="ARBA" id="ARBA00023235"/>
    </source>
</evidence>
<comment type="catalytic activity">
    <reaction evidence="1">
        <text>aldehydo-D-ribose 5-phosphate = D-ribulose 5-phosphate</text>
        <dbReference type="Rhea" id="RHEA:14657"/>
        <dbReference type="ChEBI" id="CHEBI:58121"/>
        <dbReference type="ChEBI" id="CHEBI:58273"/>
        <dbReference type="EC" id="5.3.1.6"/>
    </reaction>
</comment>
<organism evidence="6 7">
    <name type="scientific">Lolium multiflorum</name>
    <name type="common">Italian ryegrass</name>
    <name type="synonym">Lolium perenne subsp. multiflorum</name>
    <dbReference type="NCBI Taxonomy" id="4521"/>
    <lineage>
        <taxon>Eukaryota</taxon>
        <taxon>Viridiplantae</taxon>
        <taxon>Streptophyta</taxon>
        <taxon>Embryophyta</taxon>
        <taxon>Tracheophyta</taxon>
        <taxon>Spermatophyta</taxon>
        <taxon>Magnoliopsida</taxon>
        <taxon>Liliopsida</taxon>
        <taxon>Poales</taxon>
        <taxon>Poaceae</taxon>
        <taxon>BOP clade</taxon>
        <taxon>Pooideae</taxon>
        <taxon>Poodae</taxon>
        <taxon>Poeae</taxon>
        <taxon>Poeae Chloroplast Group 2 (Poeae type)</taxon>
        <taxon>Loliodinae</taxon>
        <taxon>Loliinae</taxon>
        <taxon>Lolium</taxon>
    </lineage>
</organism>
<dbReference type="Proteomes" id="UP001231189">
    <property type="component" value="Unassembled WGS sequence"/>
</dbReference>
<evidence type="ECO:0000256" key="4">
    <source>
        <dbReference type="ARBA" id="ARBA00011959"/>
    </source>
</evidence>
<evidence type="ECO:0000313" key="7">
    <source>
        <dbReference type="Proteomes" id="UP001231189"/>
    </source>
</evidence>
<dbReference type="Pfam" id="PF06026">
    <property type="entry name" value="Rib_5-P_isom_A"/>
    <property type="match status" value="1"/>
</dbReference>
<accession>A0AAD8VTX1</accession>
<dbReference type="Gene3D" id="3.40.50.1360">
    <property type="match status" value="1"/>
</dbReference>